<protein>
    <recommendedName>
        <fullName evidence="3">Reverse transcriptase domain-containing protein</fullName>
    </recommendedName>
</protein>
<feature type="non-terminal residue" evidence="1">
    <location>
        <position position="51"/>
    </location>
</feature>
<proteinExistence type="predicted"/>
<dbReference type="GeneID" id="20251965"/>
<dbReference type="EMBL" id="KB202016">
    <property type="protein sequence ID" value="ESO92711.1"/>
    <property type="molecule type" value="Genomic_DNA"/>
</dbReference>
<dbReference type="OrthoDB" id="6156827at2759"/>
<dbReference type="AlphaFoldDB" id="V4AH24"/>
<evidence type="ECO:0000313" key="2">
    <source>
        <dbReference type="Proteomes" id="UP000030746"/>
    </source>
</evidence>
<name>V4AH24_LOTGI</name>
<reference evidence="1 2" key="1">
    <citation type="journal article" date="2013" name="Nature">
        <title>Insights into bilaterian evolution from three spiralian genomes.</title>
        <authorList>
            <person name="Simakov O."/>
            <person name="Marletaz F."/>
            <person name="Cho S.J."/>
            <person name="Edsinger-Gonzales E."/>
            <person name="Havlak P."/>
            <person name="Hellsten U."/>
            <person name="Kuo D.H."/>
            <person name="Larsson T."/>
            <person name="Lv J."/>
            <person name="Arendt D."/>
            <person name="Savage R."/>
            <person name="Osoegawa K."/>
            <person name="de Jong P."/>
            <person name="Grimwood J."/>
            <person name="Chapman J.A."/>
            <person name="Shapiro H."/>
            <person name="Aerts A."/>
            <person name="Otillar R.P."/>
            <person name="Terry A.Y."/>
            <person name="Boore J.L."/>
            <person name="Grigoriev I.V."/>
            <person name="Lindberg D.R."/>
            <person name="Seaver E.C."/>
            <person name="Weisblat D.A."/>
            <person name="Putnam N.H."/>
            <person name="Rokhsar D.S."/>
        </authorList>
    </citation>
    <scope>NUCLEOTIDE SEQUENCE [LARGE SCALE GENOMIC DNA]</scope>
</reference>
<evidence type="ECO:0008006" key="3">
    <source>
        <dbReference type="Google" id="ProtNLM"/>
    </source>
</evidence>
<accession>V4AH24</accession>
<keyword evidence="2" id="KW-1185">Reference proteome</keyword>
<organism evidence="1 2">
    <name type="scientific">Lottia gigantea</name>
    <name type="common">Giant owl limpet</name>
    <dbReference type="NCBI Taxonomy" id="225164"/>
    <lineage>
        <taxon>Eukaryota</taxon>
        <taxon>Metazoa</taxon>
        <taxon>Spiralia</taxon>
        <taxon>Lophotrochozoa</taxon>
        <taxon>Mollusca</taxon>
        <taxon>Gastropoda</taxon>
        <taxon>Patellogastropoda</taxon>
        <taxon>Lottioidea</taxon>
        <taxon>Lottiidae</taxon>
        <taxon>Lottia</taxon>
    </lineage>
</organism>
<dbReference type="Proteomes" id="UP000030746">
    <property type="component" value="Unassembled WGS sequence"/>
</dbReference>
<evidence type="ECO:0000313" key="1">
    <source>
        <dbReference type="EMBL" id="ESO92711.1"/>
    </source>
</evidence>
<dbReference type="HOGENOM" id="CLU_3112409_0_0_1"/>
<dbReference type="CTD" id="20251965"/>
<dbReference type="RefSeq" id="XP_009056601.1">
    <property type="nucleotide sequence ID" value="XM_009058353.1"/>
</dbReference>
<dbReference type="KEGG" id="lgi:LOTGIDRAFT_70291"/>
<sequence>FEKGCFPDEWSEAIIVPVYKKGSINDVQNYRGISLVSCLSKIFTCILNNRL</sequence>
<feature type="non-terminal residue" evidence="1">
    <location>
        <position position="1"/>
    </location>
</feature>
<gene>
    <name evidence="1" type="ORF">LOTGIDRAFT_70291</name>
</gene>